<dbReference type="AlphaFoldDB" id="A0A1S3IQT1"/>
<evidence type="ECO:0000259" key="5">
    <source>
        <dbReference type="PROSITE" id="PS51278"/>
    </source>
</evidence>
<dbReference type="RefSeq" id="XP_013399904.1">
    <property type="nucleotide sequence ID" value="XM_013544450.1"/>
</dbReference>
<feature type="compositionally biased region" description="Polar residues" evidence="4">
    <location>
        <begin position="328"/>
        <end position="341"/>
    </location>
</feature>
<feature type="domain" description="Glutamine amidotransferase type-2" evidence="5">
    <location>
        <begin position="2"/>
        <end position="195"/>
    </location>
</feature>
<protein>
    <submittedName>
        <fullName evidence="7">Asparagine synthetase domain-containing protein 1 isoform X2</fullName>
    </submittedName>
</protein>
<accession>A0A1S3IQT1</accession>
<dbReference type="Gene3D" id="3.40.50.620">
    <property type="entry name" value="HUPs"/>
    <property type="match status" value="1"/>
</dbReference>
<dbReference type="OrthoDB" id="10252281at2759"/>
<evidence type="ECO:0000313" key="6">
    <source>
        <dbReference type="Proteomes" id="UP000085678"/>
    </source>
</evidence>
<dbReference type="InterPro" id="IPR001962">
    <property type="entry name" value="Asn_synthase"/>
</dbReference>
<evidence type="ECO:0000256" key="4">
    <source>
        <dbReference type="SAM" id="MobiDB-lite"/>
    </source>
</evidence>
<dbReference type="InterPro" id="IPR029055">
    <property type="entry name" value="Ntn_hydrolases_N"/>
</dbReference>
<dbReference type="GO" id="GO:0004066">
    <property type="term" value="F:asparagine synthase (glutamine-hydrolyzing) activity"/>
    <property type="evidence" value="ECO:0007669"/>
    <property type="project" value="InterPro"/>
</dbReference>
<proteinExistence type="predicted"/>
<evidence type="ECO:0000256" key="3">
    <source>
        <dbReference type="ARBA" id="ARBA00022962"/>
    </source>
</evidence>
<dbReference type="PANTHER" id="PTHR45937">
    <property type="entry name" value="ASPARAGINE SYNTHETASE DOMAIN-CONTAINING PROTEIN 1"/>
    <property type="match status" value="1"/>
</dbReference>
<keyword evidence="2" id="KW-0061">Asparagine biosynthesis</keyword>
<evidence type="ECO:0000256" key="1">
    <source>
        <dbReference type="ARBA" id="ARBA00022605"/>
    </source>
</evidence>
<dbReference type="InterPro" id="IPR051857">
    <property type="entry name" value="Asn_synthetase_domain"/>
</dbReference>
<dbReference type="PANTHER" id="PTHR45937:SF1">
    <property type="entry name" value="ASPARAGINE SYNTHETASE DOMAIN-CONTAINING PROTEIN 1"/>
    <property type="match status" value="1"/>
</dbReference>
<organism evidence="6 7">
    <name type="scientific">Lingula anatina</name>
    <name type="common">Brachiopod</name>
    <name type="synonym">Lingula unguis</name>
    <dbReference type="NCBI Taxonomy" id="7574"/>
    <lineage>
        <taxon>Eukaryota</taxon>
        <taxon>Metazoa</taxon>
        <taxon>Spiralia</taxon>
        <taxon>Lophotrochozoa</taxon>
        <taxon>Brachiopoda</taxon>
        <taxon>Linguliformea</taxon>
        <taxon>Lingulata</taxon>
        <taxon>Lingulida</taxon>
        <taxon>Linguloidea</taxon>
        <taxon>Lingulidae</taxon>
        <taxon>Lingula</taxon>
    </lineage>
</organism>
<dbReference type="GeneID" id="106166045"/>
<dbReference type="SUPFAM" id="SSF56235">
    <property type="entry name" value="N-terminal nucleophile aminohydrolases (Ntn hydrolases)"/>
    <property type="match status" value="1"/>
</dbReference>
<dbReference type="Proteomes" id="UP000085678">
    <property type="component" value="Unplaced"/>
</dbReference>
<dbReference type="SUPFAM" id="SSF52402">
    <property type="entry name" value="Adenine nucleotide alpha hydrolases-like"/>
    <property type="match status" value="1"/>
</dbReference>
<dbReference type="GO" id="GO:0006529">
    <property type="term" value="P:asparagine biosynthetic process"/>
    <property type="evidence" value="ECO:0007669"/>
    <property type="project" value="UniProtKB-KW"/>
</dbReference>
<keyword evidence="3" id="KW-0315">Glutamine amidotransferase</keyword>
<name>A0A1S3IQT1_LINAN</name>
<feature type="region of interest" description="Disordered" evidence="4">
    <location>
        <begin position="315"/>
        <end position="341"/>
    </location>
</feature>
<reference evidence="7" key="1">
    <citation type="submission" date="2025-08" db="UniProtKB">
        <authorList>
            <consortium name="RefSeq"/>
        </authorList>
    </citation>
    <scope>IDENTIFICATION</scope>
    <source>
        <tissue evidence="7">Gonads</tissue>
    </source>
</reference>
<dbReference type="PROSITE" id="PS51278">
    <property type="entry name" value="GATASE_TYPE_2"/>
    <property type="match status" value="1"/>
</dbReference>
<dbReference type="CDD" id="cd01991">
    <property type="entry name" value="Asn_synthase_B_C"/>
    <property type="match status" value="1"/>
</dbReference>
<dbReference type="Gene3D" id="3.60.20.10">
    <property type="entry name" value="Glutamine Phosphoribosylpyrophosphate, subunit 1, domain 1"/>
    <property type="match status" value="1"/>
</dbReference>
<keyword evidence="1" id="KW-0028">Amino-acid biosynthesis</keyword>
<dbReference type="Pfam" id="PF13537">
    <property type="entry name" value="GATase_7"/>
    <property type="match status" value="1"/>
</dbReference>
<dbReference type="InterPro" id="IPR017932">
    <property type="entry name" value="GATase_2_dom"/>
</dbReference>
<keyword evidence="6" id="KW-1185">Reference proteome</keyword>
<dbReference type="CDD" id="cd03766">
    <property type="entry name" value="Gn_AT_II_novel"/>
    <property type="match status" value="1"/>
</dbReference>
<gene>
    <name evidence="7" type="primary">LOC106166045</name>
</gene>
<sequence length="779" mass="87146">MCGICAFLWVGNRRNQTQASDYVQKSRLHHRGPDSVESHEVELTGNIRLSLHGCVLHLRGQLTPQPVQDSDGNLLLWNGEVFGGLEIRGEENDSQVVLQHLGQCTSDEEILQVFSQIKGPWAFIYFQKQRNTLWFGRDCFGRRSLLWHLLDPDDFHDCFGLASVQIKPLKWEEVPANGIYKMILPDGHDSRSSDTSWMANIIWLPWITGPVEVNNSNFPVDPEEPFNGSTNSIKDGQVNPSKNIHFVKKGGLCIQSTIDSFNRQLPTVEDSLAFFGLGVDKSKEKVWDEASSVSAKASQRSKNVSVEMTYASLGGDKQLDPCKEKSTESGSNNQKKNTPQENILSLADSDMKQLADKFTEVLSEAVKRRVQNQPTLCHFCLRSRQKIKKNKASKQHCSTGETFLLGNYVGTPKDPKDLTSKVTQLQVEDDGLVTTHFQGETNTNINLASSDFQTASPLEDIPVEKKEMTSSNSSGSDINVYSGVDSETRCQHARIAVLFSGGIDSIVIAALADRHVPDGEPIDLLNVAFEQQQNTNAKKKEPKNLQPKQPKDSFEVPDRITGKEGLKELNPHRPWNFIEVNVTLEELQRARNEHVSELVYPSQTVLDDSIGCAIWFAARGRGILRITDTEMVNYTSTARVVLVGMGADEQLAGYSRHRVKFNTNGWQGLVDEIDMEIKRISSRNLGRDDRIITDHARESRLPFLDEDVVFFLNSLPMWKKCLLSLPRGVGEKFLLRVAAAKLGLTNAASLPKRAIQFGSRIAKLESRNEKASDTCERLS</sequence>
<feature type="compositionally biased region" description="Basic and acidic residues" evidence="4">
    <location>
        <begin position="538"/>
        <end position="558"/>
    </location>
</feature>
<feature type="compositionally biased region" description="Basic and acidic residues" evidence="4">
    <location>
        <begin position="317"/>
        <end position="327"/>
    </location>
</feature>
<feature type="region of interest" description="Disordered" evidence="4">
    <location>
        <begin position="534"/>
        <end position="558"/>
    </location>
</feature>
<dbReference type="Pfam" id="PF00733">
    <property type="entry name" value="Asn_synthase"/>
    <property type="match status" value="1"/>
</dbReference>
<dbReference type="InterPro" id="IPR014729">
    <property type="entry name" value="Rossmann-like_a/b/a_fold"/>
</dbReference>
<evidence type="ECO:0000256" key="2">
    <source>
        <dbReference type="ARBA" id="ARBA00022888"/>
    </source>
</evidence>
<evidence type="ECO:0000313" key="7">
    <source>
        <dbReference type="RefSeq" id="XP_013399904.1"/>
    </source>
</evidence>